<dbReference type="RefSeq" id="WP_194213367.1">
    <property type="nucleotide sequence ID" value="NZ_CP061205.1"/>
</dbReference>
<evidence type="ECO:0000256" key="5">
    <source>
        <dbReference type="RuleBase" id="RU362076"/>
    </source>
</evidence>
<keyword evidence="7" id="KW-0966">Cell projection</keyword>
<evidence type="ECO:0000256" key="3">
    <source>
        <dbReference type="ARBA" id="ARBA00022795"/>
    </source>
</evidence>
<dbReference type="EMBL" id="JBHRSL010000010">
    <property type="protein sequence ID" value="MFC3052983.1"/>
    <property type="molecule type" value="Genomic_DNA"/>
</dbReference>
<dbReference type="Gene3D" id="2.60.40.4070">
    <property type="match status" value="1"/>
</dbReference>
<evidence type="ECO:0000259" key="6">
    <source>
        <dbReference type="Pfam" id="PF13860"/>
    </source>
</evidence>
<keyword evidence="3 5" id="KW-1005">Bacterial flagellum biogenesis</keyword>
<name>A0ABV7D701_9PROT</name>
<comment type="similarity">
    <text evidence="1 5">Belongs to the FlgD family.</text>
</comment>
<keyword evidence="7" id="KW-0969">Cilium</keyword>
<dbReference type="Gene3D" id="2.30.30.910">
    <property type="match status" value="1"/>
</dbReference>
<dbReference type="InterPro" id="IPR005648">
    <property type="entry name" value="FlgD"/>
</dbReference>
<organism evidence="7 8">
    <name type="scientific">Kordiimonas pumila</name>
    <dbReference type="NCBI Taxonomy" id="2161677"/>
    <lineage>
        <taxon>Bacteria</taxon>
        <taxon>Pseudomonadati</taxon>
        <taxon>Pseudomonadota</taxon>
        <taxon>Alphaproteobacteria</taxon>
        <taxon>Kordiimonadales</taxon>
        <taxon>Kordiimonadaceae</taxon>
        <taxon>Kordiimonas</taxon>
    </lineage>
</organism>
<evidence type="ECO:0000256" key="1">
    <source>
        <dbReference type="ARBA" id="ARBA00010577"/>
    </source>
</evidence>
<dbReference type="InterPro" id="IPR025965">
    <property type="entry name" value="FlgD/Vpr_Ig-like"/>
</dbReference>
<gene>
    <name evidence="7" type="ORF">ACFOKA_13790</name>
</gene>
<evidence type="ECO:0000313" key="7">
    <source>
        <dbReference type="EMBL" id="MFC3052983.1"/>
    </source>
</evidence>
<dbReference type="Pfam" id="PF13860">
    <property type="entry name" value="FlgD_ig"/>
    <property type="match status" value="1"/>
</dbReference>
<dbReference type="Pfam" id="PF03963">
    <property type="entry name" value="FlgD"/>
    <property type="match status" value="1"/>
</dbReference>
<evidence type="ECO:0000256" key="4">
    <source>
        <dbReference type="ARBA" id="ARBA00024746"/>
    </source>
</evidence>
<comment type="caution">
    <text evidence="7">The sequence shown here is derived from an EMBL/GenBank/DDBJ whole genome shotgun (WGS) entry which is preliminary data.</text>
</comment>
<reference evidence="8" key="1">
    <citation type="journal article" date="2019" name="Int. J. Syst. Evol. Microbiol.">
        <title>The Global Catalogue of Microorganisms (GCM) 10K type strain sequencing project: providing services to taxonomists for standard genome sequencing and annotation.</title>
        <authorList>
            <consortium name="The Broad Institute Genomics Platform"/>
            <consortium name="The Broad Institute Genome Sequencing Center for Infectious Disease"/>
            <person name="Wu L."/>
            <person name="Ma J."/>
        </authorList>
    </citation>
    <scope>NUCLEOTIDE SEQUENCE [LARGE SCALE GENOMIC DNA]</scope>
    <source>
        <strain evidence="8">KCTC 62164</strain>
    </source>
</reference>
<evidence type="ECO:0000313" key="8">
    <source>
        <dbReference type="Proteomes" id="UP001595444"/>
    </source>
</evidence>
<comment type="function">
    <text evidence="4 5">Required for flagellar hook formation. May act as a scaffolding protein.</text>
</comment>
<keyword evidence="8" id="KW-1185">Reference proteome</keyword>
<evidence type="ECO:0000256" key="2">
    <source>
        <dbReference type="ARBA" id="ARBA00016013"/>
    </source>
</evidence>
<feature type="domain" description="FlgD/Vpr Ig-like" evidence="6">
    <location>
        <begin position="107"/>
        <end position="174"/>
    </location>
</feature>
<keyword evidence="7" id="KW-0282">Flagellum</keyword>
<accession>A0ABV7D701</accession>
<protein>
    <recommendedName>
        <fullName evidence="2 5">Basal-body rod modification protein FlgD</fullName>
    </recommendedName>
</protein>
<dbReference type="Proteomes" id="UP001595444">
    <property type="component" value="Unassembled WGS sequence"/>
</dbReference>
<sequence>MADVSSVTNNSAATTTAQKDSAALATDFSDFLTLLTTQLQYQDPLDPMDSGEFTNQLVAFAGVEQQIKANENLESIALLTSLNSAGAAVGYLGHTALVESPFGEHSTTGVNWQYSNTDIIEEITIQVKDEDGKVVYETTGETGLGLHDFKWDGLKTDGTLADAGTYELSITATDPEGEKVSPNIAVEGRVTAVDTSGLEPYFTIGPNLVAQSDIVRLLAQN</sequence>
<proteinExistence type="inferred from homology"/>